<sequence>MTETTPFNLWLPTRIIFRRGAIETIGQLASKHGRKALVITGRTFARKYGYDAKIRQILEDSGLTCSFFSDVEPNPTYTTIRKAMEVASKVQPDVIVAFGGGSVIDAAKALNVVYTLGGSIEDYVYPKTVDERLTPLIAIPTTHGTGSEVTKYSVLVDETNKMKIAVSGDGIYPDYAVLDPLVLNYLPRDQSASTGLDALSHAIEAYFSRRSNPYSDLLALEAAGIIFRYLPCAVTGLFECREKVFYASMLAGIAINYSGTNLGHGLGYALTVELGLPHGLANAMILPGAARFYEGILPAKSETFYLKTGVARPPGGLEEAIQRLKASVGAPLKLRDLGVTREQLEHYVKEGLRYQRNLANAPLDVSESIVRSIFEAVY</sequence>
<dbReference type="Proteomes" id="UP000067434">
    <property type="component" value="Chromosome"/>
</dbReference>
<organism evidence="4 5">
    <name type="scientific">Infirmifilum uzonense</name>
    <dbReference type="NCBI Taxonomy" id="1550241"/>
    <lineage>
        <taxon>Archaea</taxon>
        <taxon>Thermoproteota</taxon>
        <taxon>Thermoprotei</taxon>
        <taxon>Thermofilales</taxon>
        <taxon>Thermofilaceae</taxon>
        <taxon>Infirmifilum</taxon>
    </lineage>
</organism>
<dbReference type="InterPro" id="IPR018211">
    <property type="entry name" value="ADH_Fe_CS"/>
</dbReference>
<dbReference type="GeneID" id="25401513"/>
<dbReference type="KEGG" id="thf:MA03_04740"/>
<reference evidence="4 5" key="1">
    <citation type="journal article" date="2015" name="Stand. Genomic Sci.">
        <title>Complete genome sequence of and proposal of Thermofilum uzonense sp. nov. a novel hyperthermophilic crenarchaeon and emended description of the genus Thermofilum.</title>
        <authorList>
            <person name="Toshchakov S.V."/>
            <person name="Korzhenkov A.A."/>
            <person name="Samarov N.I."/>
            <person name="Mazunin I.O."/>
            <person name="Mozhey O.I."/>
            <person name="Shmyr I.S."/>
            <person name="Derbikova K.S."/>
            <person name="Taranov E.A."/>
            <person name="Dominova I.N."/>
            <person name="Bonch-Osmolovskaya E.A."/>
            <person name="Patrushev M.V."/>
            <person name="Podosokorskaya O.A."/>
            <person name="Kublanov I.V."/>
        </authorList>
    </citation>
    <scope>NUCLEOTIDE SEQUENCE [LARGE SCALE GENOMIC DNA]</scope>
    <source>
        <strain evidence="4 5">1807-2</strain>
    </source>
</reference>
<name>A0A0F7FHF8_9CREN</name>
<dbReference type="EMBL" id="CP009961">
    <property type="protein sequence ID" value="AKG38720.1"/>
    <property type="molecule type" value="Genomic_DNA"/>
</dbReference>
<dbReference type="AlphaFoldDB" id="A0A0F7FHF8"/>
<dbReference type="PATRIC" id="fig|1550241.5.peg.1002"/>
<evidence type="ECO:0000313" key="5">
    <source>
        <dbReference type="Proteomes" id="UP000067434"/>
    </source>
</evidence>
<dbReference type="GO" id="GO:0004022">
    <property type="term" value="F:alcohol dehydrogenase (NAD+) activity"/>
    <property type="evidence" value="ECO:0007669"/>
    <property type="project" value="TreeGrafter"/>
</dbReference>
<dbReference type="PROSITE" id="PS00913">
    <property type="entry name" value="ADH_IRON_1"/>
    <property type="match status" value="1"/>
</dbReference>
<dbReference type="InterPro" id="IPR001670">
    <property type="entry name" value="ADH_Fe/GldA"/>
</dbReference>
<dbReference type="PANTHER" id="PTHR11496:SF83">
    <property type="entry name" value="HYDROXYACID-OXOACID TRANSHYDROGENASE, MITOCHONDRIAL"/>
    <property type="match status" value="1"/>
</dbReference>
<dbReference type="InterPro" id="IPR039697">
    <property type="entry name" value="Alcohol_dehydrogenase_Fe"/>
</dbReference>
<evidence type="ECO:0000256" key="1">
    <source>
        <dbReference type="ARBA" id="ARBA00023002"/>
    </source>
</evidence>
<dbReference type="InterPro" id="IPR056798">
    <property type="entry name" value="ADH_Fe_C"/>
</dbReference>
<dbReference type="Gene3D" id="3.40.50.1970">
    <property type="match status" value="1"/>
</dbReference>
<dbReference type="PANTHER" id="PTHR11496">
    <property type="entry name" value="ALCOHOL DEHYDROGENASE"/>
    <property type="match status" value="1"/>
</dbReference>
<feature type="domain" description="Fe-containing alcohol dehydrogenase-like C-terminal" evidence="3">
    <location>
        <begin position="192"/>
        <end position="377"/>
    </location>
</feature>
<gene>
    <name evidence="4" type="ORF">MA03_04740</name>
</gene>
<dbReference type="Pfam" id="PF25137">
    <property type="entry name" value="ADH_Fe_C"/>
    <property type="match status" value="1"/>
</dbReference>
<dbReference type="FunFam" id="3.40.50.1970:FF:000003">
    <property type="entry name" value="Alcohol dehydrogenase, iron-containing"/>
    <property type="match status" value="1"/>
</dbReference>
<accession>A0A0F7FHF8</accession>
<proteinExistence type="predicted"/>
<keyword evidence="5" id="KW-1185">Reference proteome</keyword>
<dbReference type="SUPFAM" id="SSF56796">
    <property type="entry name" value="Dehydroquinate synthase-like"/>
    <property type="match status" value="1"/>
</dbReference>
<dbReference type="STRING" id="1550241.MA03_04740"/>
<dbReference type="HOGENOM" id="CLU_007207_0_0_2"/>
<dbReference type="CDD" id="cd08551">
    <property type="entry name" value="Fe-ADH"/>
    <property type="match status" value="1"/>
</dbReference>
<keyword evidence="1" id="KW-0560">Oxidoreductase</keyword>
<dbReference type="Gene3D" id="1.20.1090.10">
    <property type="entry name" value="Dehydroquinate synthase-like - alpha domain"/>
    <property type="match status" value="1"/>
</dbReference>
<evidence type="ECO:0000259" key="3">
    <source>
        <dbReference type="Pfam" id="PF25137"/>
    </source>
</evidence>
<dbReference type="RefSeq" id="WP_052884174.1">
    <property type="nucleotide sequence ID" value="NZ_CP009961.1"/>
</dbReference>
<feature type="domain" description="Alcohol dehydrogenase iron-type/glycerol dehydrogenase GldA" evidence="2">
    <location>
        <begin position="12"/>
        <end position="180"/>
    </location>
</feature>
<dbReference type="Pfam" id="PF00465">
    <property type="entry name" value="Fe-ADH"/>
    <property type="match status" value="1"/>
</dbReference>
<evidence type="ECO:0000259" key="2">
    <source>
        <dbReference type="Pfam" id="PF00465"/>
    </source>
</evidence>
<protein>
    <submittedName>
        <fullName evidence="4">Uncharacterized protein</fullName>
    </submittedName>
</protein>
<dbReference type="OrthoDB" id="57329at2157"/>
<dbReference type="GO" id="GO:0046872">
    <property type="term" value="F:metal ion binding"/>
    <property type="evidence" value="ECO:0007669"/>
    <property type="project" value="InterPro"/>
</dbReference>
<evidence type="ECO:0000313" key="4">
    <source>
        <dbReference type="EMBL" id="AKG38720.1"/>
    </source>
</evidence>